<gene>
    <name evidence="4" type="ORF">PBOR_04320</name>
</gene>
<feature type="domain" description="N-acetyltransferase" evidence="3">
    <location>
        <begin position="3"/>
        <end position="142"/>
    </location>
</feature>
<dbReference type="InterPro" id="IPR000182">
    <property type="entry name" value="GNAT_dom"/>
</dbReference>
<evidence type="ECO:0000259" key="3">
    <source>
        <dbReference type="PROSITE" id="PS51186"/>
    </source>
</evidence>
<dbReference type="InterPro" id="IPR016181">
    <property type="entry name" value="Acyl_CoA_acyltransferase"/>
</dbReference>
<keyword evidence="5" id="KW-1185">Reference proteome</keyword>
<keyword evidence="1" id="KW-0808">Transferase</keyword>
<dbReference type="Proteomes" id="UP000029518">
    <property type="component" value="Chromosome"/>
</dbReference>
<dbReference type="Pfam" id="PF13527">
    <property type="entry name" value="Acetyltransf_9"/>
    <property type="match status" value="1"/>
</dbReference>
<evidence type="ECO:0000313" key="5">
    <source>
        <dbReference type="Proteomes" id="UP000029518"/>
    </source>
</evidence>
<evidence type="ECO:0000313" key="4">
    <source>
        <dbReference type="EMBL" id="AIQ56266.1"/>
    </source>
</evidence>
<dbReference type="RefSeq" id="WP_042210609.1">
    <property type="nucleotide sequence ID" value="NZ_CP009285.1"/>
</dbReference>
<keyword evidence="2" id="KW-0012">Acyltransferase</keyword>
<dbReference type="SUPFAM" id="SSF55729">
    <property type="entry name" value="Acyl-CoA N-acyltransferases (Nat)"/>
    <property type="match status" value="1"/>
</dbReference>
<evidence type="ECO:0000256" key="1">
    <source>
        <dbReference type="ARBA" id="ARBA00022679"/>
    </source>
</evidence>
<sequence length="292" mass="32822">MVEFMKDYKHNDALRRSFFRLAEDTFGLQLEHWYEAGFWNERYIPYSYTEGDQVIANVSVNLLELIINGVKFRTVQLGTVMSHPDYRGQGLSARLMNKVLEDYGTQCEFMYLFANDTVLDFYPKFGFQPVEEQIFSMNCPPASAGSARSAATRKLDLSISRDLSLVSAFAAQRLPVSERFGVSGADGLLMFYCLNVFSGNIYYLENEDVIAICQQESGRLEIYDLISTKPVAVRETAMKLADSATETIVFHFTPGDDDLELVSTSCPSGLFVRNQSSLQYPANVKLPATSIA</sequence>
<dbReference type="KEGG" id="pbd:PBOR_04320"/>
<dbReference type="Gene3D" id="3.40.630.30">
    <property type="match status" value="1"/>
</dbReference>
<dbReference type="PROSITE" id="PS51186">
    <property type="entry name" value="GNAT"/>
    <property type="match status" value="1"/>
</dbReference>
<proteinExistence type="predicted"/>
<dbReference type="OrthoDB" id="9804948at2"/>
<organism evidence="4 5">
    <name type="scientific">Paenibacillus borealis</name>
    <dbReference type="NCBI Taxonomy" id="160799"/>
    <lineage>
        <taxon>Bacteria</taxon>
        <taxon>Bacillati</taxon>
        <taxon>Bacillota</taxon>
        <taxon>Bacilli</taxon>
        <taxon>Bacillales</taxon>
        <taxon>Paenibacillaceae</taxon>
        <taxon>Paenibacillus</taxon>
    </lineage>
</organism>
<evidence type="ECO:0000256" key="2">
    <source>
        <dbReference type="ARBA" id="ARBA00023315"/>
    </source>
</evidence>
<dbReference type="PANTHER" id="PTHR43420">
    <property type="entry name" value="ACETYLTRANSFERASE"/>
    <property type="match status" value="1"/>
</dbReference>
<dbReference type="InterPro" id="IPR050680">
    <property type="entry name" value="YpeA/RimI_acetyltransf"/>
</dbReference>
<dbReference type="GO" id="GO:0016747">
    <property type="term" value="F:acyltransferase activity, transferring groups other than amino-acyl groups"/>
    <property type="evidence" value="ECO:0007669"/>
    <property type="project" value="InterPro"/>
</dbReference>
<protein>
    <submittedName>
        <fullName evidence="4">GCN5 family acetyltransferase</fullName>
    </submittedName>
</protein>
<reference evidence="4" key="1">
    <citation type="submission" date="2014-08" db="EMBL/GenBank/DDBJ databases">
        <title>Comparative genomics of the Paenibacillus odorifer group.</title>
        <authorList>
            <person name="den Bakker H.C."/>
            <person name="Tsai Y.-C.Y.-C."/>
            <person name="Martin N."/>
            <person name="Korlach J."/>
            <person name="Wiedmann M."/>
        </authorList>
    </citation>
    <scope>NUCLEOTIDE SEQUENCE [LARGE SCALE GENOMIC DNA]</scope>
    <source>
        <strain evidence="4">DSM 13188</strain>
    </source>
</reference>
<dbReference type="AlphaFoldDB" id="A0A089L454"/>
<name>A0A089L454_PAEBO</name>
<accession>A0A089L454</accession>
<dbReference type="CDD" id="cd04301">
    <property type="entry name" value="NAT_SF"/>
    <property type="match status" value="1"/>
</dbReference>
<dbReference type="HOGENOM" id="CLU_081766_0_1_9"/>
<dbReference type="PANTHER" id="PTHR43420:SF31">
    <property type="entry name" value="ACETYLTRANSFERASE"/>
    <property type="match status" value="1"/>
</dbReference>
<dbReference type="EMBL" id="CP009285">
    <property type="protein sequence ID" value="AIQ56266.1"/>
    <property type="molecule type" value="Genomic_DNA"/>
</dbReference>